<evidence type="ECO:0000313" key="9">
    <source>
        <dbReference type="Proteomes" id="UP000011645"/>
    </source>
</evidence>
<accession>D8JCU7</accession>
<dbReference type="eggNOG" id="arCOG02017">
    <property type="taxonomic scope" value="Archaea"/>
</dbReference>
<dbReference type="InterPro" id="IPR002563">
    <property type="entry name" value="Flavin_Rdtase-like_dom"/>
</dbReference>
<dbReference type="PANTHER" id="PTHR33798:SF5">
    <property type="entry name" value="FLAVIN REDUCTASE LIKE DOMAIN-CONTAINING PROTEIN"/>
    <property type="match status" value="1"/>
</dbReference>
<evidence type="ECO:0000256" key="3">
    <source>
        <dbReference type="ARBA" id="ARBA00022643"/>
    </source>
</evidence>
<evidence type="ECO:0000313" key="8">
    <source>
        <dbReference type="Proteomes" id="UP000000390"/>
    </source>
</evidence>
<reference evidence="7 9" key="2">
    <citation type="journal article" date="2014" name="PLoS Genet.">
        <title>Phylogenetically driven sequencing of extremely halophilic archaea reveals strategies for static and dynamic osmo-response.</title>
        <authorList>
            <person name="Becker E.A."/>
            <person name="Seitzer P.M."/>
            <person name="Tritt A."/>
            <person name="Larsen D."/>
            <person name="Krusor M."/>
            <person name="Yao A.I."/>
            <person name="Wu D."/>
            <person name="Madern D."/>
            <person name="Eisen J.A."/>
            <person name="Darling A.E."/>
            <person name="Facciotti M.T."/>
        </authorList>
    </citation>
    <scope>NUCLEOTIDE SEQUENCE [LARGE SCALE GENOMIC DNA]</scope>
    <source>
        <strain evidence="7">B3</strain>
        <strain evidence="9">DSM 18796 / CECT 7217 / JCM 14584 / KCTC 4019 / B3</strain>
    </source>
</reference>
<dbReference type="PATRIC" id="fig|795797.18.peg.3415"/>
<dbReference type="Pfam" id="PF01613">
    <property type="entry name" value="Flavin_Reduct"/>
    <property type="match status" value="1"/>
</dbReference>
<proteinExistence type="inferred from homology"/>
<sequence>MKEFRVSDIDTQVSSRIIKSAVTPRPIGWISTTSADGVDNLAPFSCYNYISSDYPVVMFSSKVKQGGKPKDTAWNVANTGEFVVNVVTERLAEQMDQTSAELPADESEFDFARLERADSTHVTPPRVADALISLECTNIESLDIHDRAVFFGEVETFHIDDEVLVNGKVEMDHLDTVGRLGGPYYTSVNRMELTREF</sequence>
<feature type="domain" description="Flavin reductase like" evidence="5">
    <location>
        <begin position="20"/>
        <end position="168"/>
    </location>
</feature>
<geneLocation type="plasmid" evidence="6 8">
    <name>2</name>
</geneLocation>
<evidence type="ECO:0000256" key="4">
    <source>
        <dbReference type="ARBA" id="ARBA00038054"/>
    </source>
</evidence>
<comment type="cofactor">
    <cofactor evidence="1">
        <name>FMN</name>
        <dbReference type="ChEBI" id="CHEBI:58210"/>
    </cofactor>
</comment>
<dbReference type="EMBL" id="AOHV01000020">
    <property type="protein sequence ID" value="ELY38722.1"/>
    <property type="molecule type" value="Genomic_DNA"/>
</dbReference>
<keyword evidence="3" id="KW-0288">FMN</keyword>
<dbReference type="PANTHER" id="PTHR33798">
    <property type="entry name" value="FLAVOPROTEIN OXYGENASE"/>
    <property type="match status" value="1"/>
</dbReference>
<protein>
    <submittedName>
        <fullName evidence="6">Flavin reductase domain protein FMN-binding protein</fullName>
    </submittedName>
</protein>
<keyword evidence="6" id="KW-0614">Plasmid</keyword>
<evidence type="ECO:0000313" key="7">
    <source>
        <dbReference type="EMBL" id="ELY38722.1"/>
    </source>
</evidence>
<evidence type="ECO:0000259" key="5">
    <source>
        <dbReference type="SMART" id="SM00903"/>
    </source>
</evidence>
<dbReference type="Proteomes" id="UP000011645">
    <property type="component" value="Unassembled WGS sequence"/>
</dbReference>
<dbReference type="OrthoDB" id="8522at2157"/>
<comment type="similarity">
    <text evidence="4">Belongs to the flavoredoxin family.</text>
</comment>
<dbReference type="EMBL" id="CP002064">
    <property type="protein sequence ID" value="ADJ16842.1"/>
    <property type="molecule type" value="Genomic_DNA"/>
</dbReference>
<dbReference type="AlphaFoldDB" id="D8JCU7"/>
<dbReference type="Proteomes" id="UP000000390">
    <property type="component" value="Plasmid 2"/>
</dbReference>
<name>D8JCU7_HALJB</name>
<reference evidence="6 8" key="1">
    <citation type="journal article" date="2010" name="J. Bacteriol.">
        <title>Complete genome sequence of Halalkalicoccus jeotgali B3(T), an extremely halophilic archaeon.</title>
        <authorList>
            <person name="Roh S.W."/>
            <person name="Nam Y.D."/>
            <person name="Nam S.H."/>
            <person name="Choi S.H."/>
            <person name="Park H.S."/>
            <person name="Bae J.W."/>
        </authorList>
    </citation>
    <scope>NUCLEOTIDE SEQUENCE [LARGE SCALE GENOMIC DNA]</scope>
    <source>
        <strain evidence="6">B3</strain>
        <strain evidence="8">DSM 18796 / CECT 7217 / JCM 14584 / KCTC 4019 / B3</strain>
        <plasmid evidence="8">2</plasmid>
    </source>
</reference>
<keyword evidence="9" id="KW-1185">Reference proteome</keyword>
<dbReference type="SMART" id="SM00903">
    <property type="entry name" value="Flavin_Reduct"/>
    <property type="match status" value="1"/>
</dbReference>
<dbReference type="Gene3D" id="2.30.110.10">
    <property type="entry name" value="Electron Transport, Fmn-binding Protein, Chain A"/>
    <property type="match status" value="1"/>
</dbReference>
<dbReference type="HOGENOM" id="CLU_059021_3_1_2"/>
<dbReference type="GeneID" id="9421289"/>
<dbReference type="RefSeq" id="WP_008415613.1">
    <property type="nucleotide sequence ID" value="NC_014299.1"/>
</dbReference>
<keyword evidence="2" id="KW-0285">Flavoprotein</keyword>
<gene>
    <name evidence="6" type="ordered locus">HacjB3_17498</name>
    <name evidence="7" type="ORF">C497_07269</name>
</gene>
<evidence type="ECO:0000256" key="1">
    <source>
        <dbReference type="ARBA" id="ARBA00001917"/>
    </source>
</evidence>
<organism evidence="6 8">
    <name type="scientific">Halalkalicoccus jeotgali (strain DSM 18796 / CECT 7217 / JCM 14584 / KCTC 4019 / B3)</name>
    <dbReference type="NCBI Taxonomy" id="795797"/>
    <lineage>
        <taxon>Archaea</taxon>
        <taxon>Methanobacteriati</taxon>
        <taxon>Methanobacteriota</taxon>
        <taxon>Stenosarchaea group</taxon>
        <taxon>Halobacteria</taxon>
        <taxon>Halobacteriales</taxon>
        <taxon>Halococcaceae</taxon>
        <taxon>Halalkalicoccus</taxon>
    </lineage>
</organism>
<dbReference type="InterPro" id="IPR012349">
    <property type="entry name" value="Split_barrel_FMN-bd"/>
</dbReference>
<evidence type="ECO:0000313" key="6">
    <source>
        <dbReference type="EMBL" id="ADJ16842.1"/>
    </source>
</evidence>
<dbReference type="SUPFAM" id="SSF50475">
    <property type="entry name" value="FMN-binding split barrel"/>
    <property type="match status" value="1"/>
</dbReference>
<dbReference type="KEGG" id="hje:HacjB3_17498"/>
<dbReference type="GO" id="GO:0010181">
    <property type="term" value="F:FMN binding"/>
    <property type="evidence" value="ECO:0007669"/>
    <property type="project" value="InterPro"/>
</dbReference>
<evidence type="ECO:0000256" key="2">
    <source>
        <dbReference type="ARBA" id="ARBA00022630"/>
    </source>
</evidence>